<evidence type="ECO:0000313" key="1">
    <source>
        <dbReference type="EMBL" id="HIZ38719.1"/>
    </source>
</evidence>
<proteinExistence type="predicted"/>
<dbReference type="InterPro" id="IPR017587">
    <property type="entry name" value="YqeC"/>
</dbReference>
<organism evidence="1 2">
    <name type="scientific">Candidatus Anaerobutyricum stercoris</name>
    <dbReference type="NCBI Taxonomy" id="2838457"/>
    <lineage>
        <taxon>Bacteria</taxon>
        <taxon>Bacillati</taxon>
        <taxon>Bacillota</taxon>
        <taxon>Clostridia</taxon>
        <taxon>Lachnospirales</taxon>
        <taxon>Lachnospiraceae</taxon>
        <taxon>Anaerobutyricum</taxon>
    </lineage>
</organism>
<reference evidence="1" key="2">
    <citation type="submission" date="2021-04" db="EMBL/GenBank/DDBJ databases">
        <authorList>
            <person name="Gilroy R."/>
        </authorList>
    </citation>
    <scope>NUCLEOTIDE SEQUENCE</scope>
    <source>
        <strain evidence="1">CHK179-28034</strain>
    </source>
</reference>
<dbReference type="NCBIfam" id="TIGR03172">
    <property type="entry name" value="selenium cofactor biosynthesis protein YqeC"/>
    <property type="match status" value="1"/>
</dbReference>
<dbReference type="AlphaFoldDB" id="A0A9D2EJE6"/>
<dbReference type="Proteomes" id="UP000824049">
    <property type="component" value="Unassembled WGS sequence"/>
</dbReference>
<name>A0A9D2EJE6_9FIRM</name>
<sequence>MTLSITHQMHLQNSQIITFVGAGGKTTLMYALGKEMAQTKKTLVTTTTHIMEPRDLTGASLVTEDSREQILSAFGTSNLVALGRPVPAAAPAKWSSFSRAFLDSIRDIPERILCEGDGSRRLPVKIPRAGEPVLFPGTDTVIGVIGLSCLGHPAKNCLFGWNSDTELTSGDTSFLSGITIPSLQEILQQNGGLLTPEALASIALSRHGLRKYVTTQEYHVVFNQADCLSKDQLEDIRAAAQKIRDNGAYCHIVSLKKRIFY</sequence>
<protein>
    <submittedName>
        <fullName evidence="1">Selenium-dependent hydroxylase accessory protein YqeC</fullName>
    </submittedName>
</protein>
<comment type="caution">
    <text evidence="1">The sequence shown here is derived from an EMBL/GenBank/DDBJ whole genome shotgun (WGS) entry which is preliminary data.</text>
</comment>
<dbReference type="Pfam" id="PF19842">
    <property type="entry name" value="YqeC"/>
    <property type="match status" value="1"/>
</dbReference>
<reference evidence="1" key="1">
    <citation type="journal article" date="2021" name="PeerJ">
        <title>Extensive microbial diversity within the chicken gut microbiome revealed by metagenomics and culture.</title>
        <authorList>
            <person name="Gilroy R."/>
            <person name="Ravi A."/>
            <person name="Getino M."/>
            <person name="Pursley I."/>
            <person name="Horton D.L."/>
            <person name="Alikhan N.F."/>
            <person name="Baker D."/>
            <person name="Gharbi K."/>
            <person name="Hall N."/>
            <person name="Watson M."/>
            <person name="Adriaenssens E.M."/>
            <person name="Foster-Nyarko E."/>
            <person name="Jarju S."/>
            <person name="Secka A."/>
            <person name="Antonio M."/>
            <person name="Oren A."/>
            <person name="Chaudhuri R.R."/>
            <person name="La Ragione R."/>
            <person name="Hildebrand F."/>
            <person name="Pallen M.J."/>
        </authorList>
    </citation>
    <scope>NUCLEOTIDE SEQUENCE</scope>
    <source>
        <strain evidence="1">CHK179-28034</strain>
    </source>
</reference>
<evidence type="ECO:0000313" key="2">
    <source>
        <dbReference type="Proteomes" id="UP000824049"/>
    </source>
</evidence>
<dbReference type="EMBL" id="DXBR01000024">
    <property type="protein sequence ID" value="HIZ38719.1"/>
    <property type="molecule type" value="Genomic_DNA"/>
</dbReference>
<accession>A0A9D2EJE6</accession>
<gene>
    <name evidence="1" type="primary">yqeC</name>
    <name evidence="1" type="ORF">H9968_02160</name>
</gene>